<evidence type="ECO:0000256" key="12">
    <source>
        <dbReference type="ARBA" id="ARBA00041185"/>
    </source>
</evidence>
<dbReference type="GO" id="GO:0008360">
    <property type="term" value="P:regulation of cell shape"/>
    <property type="evidence" value="ECO:0007669"/>
    <property type="project" value="UniProtKB-KW"/>
</dbReference>
<dbReference type="Pfam" id="PF01098">
    <property type="entry name" value="FTSW_RODA_SPOVE"/>
    <property type="match status" value="1"/>
</dbReference>
<protein>
    <recommendedName>
        <fullName evidence="12">Probable peptidoglycan glycosyltransferase FtsW</fullName>
        <ecNumber evidence="14">2.4.99.28</ecNumber>
    </recommendedName>
    <alternativeName>
        <fullName evidence="13">Cell division protein FtsW</fullName>
    </alternativeName>
    <alternativeName>
        <fullName evidence="10">Cell wall polymerase</fullName>
    </alternativeName>
    <alternativeName>
        <fullName evidence="9">Peptidoglycan polymerase</fullName>
    </alternativeName>
</protein>
<keyword evidence="18" id="KW-0131">Cell cycle</keyword>
<feature type="transmembrane region" description="Helical" evidence="17">
    <location>
        <begin position="87"/>
        <end position="108"/>
    </location>
</feature>
<comment type="caution">
    <text evidence="18">The sequence shown here is derived from an EMBL/GenBank/DDBJ whole genome shotgun (WGS) entry which is preliminary data.</text>
</comment>
<keyword evidence="3" id="KW-0808">Transferase</keyword>
<feature type="transmembrane region" description="Helical" evidence="17">
    <location>
        <begin position="128"/>
        <end position="144"/>
    </location>
</feature>
<proteinExistence type="inferred from homology"/>
<evidence type="ECO:0000256" key="5">
    <source>
        <dbReference type="ARBA" id="ARBA00022960"/>
    </source>
</evidence>
<evidence type="ECO:0000256" key="7">
    <source>
        <dbReference type="ARBA" id="ARBA00022989"/>
    </source>
</evidence>
<evidence type="ECO:0000256" key="2">
    <source>
        <dbReference type="ARBA" id="ARBA00022676"/>
    </source>
</evidence>
<dbReference type="GO" id="GO:0008955">
    <property type="term" value="F:peptidoglycan glycosyltransferase activity"/>
    <property type="evidence" value="ECO:0007669"/>
    <property type="project" value="UniProtKB-EC"/>
</dbReference>
<dbReference type="EC" id="2.4.99.28" evidence="14"/>
<evidence type="ECO:0000256" key="8">
    <source>
        <dbReference type="ARBA" id="ARBA00023136"/>
    </source>
</evidence>
<comment type="similarity">
    <text evidence="11">Belongs to the SEDS family. FtsW subfamily.</text>
</comment>
<dbReference type="GO" id="GO:0005886">
    <property type="term" value="C:plasma membrane"/>
    <property type="evidence" value="ECO:0007669"/>
    <property type="project" value="TreeGrafter"/>
</dbReference>
<comment type="subcellular location">
    <subcellularLocation>
        <location evidence="1">Membrane</location>
        <topology evidence="1">Multi-pass membrane protein</topology>
    </subcellularLocation>
</comment>
<dbReference type="PANTHER" id="PTHR30474:SF2">
    <property type="entry name" value="PEPTIDOGLYCAN GLYCOSYLTRANSFERASE FTSW-RELATED"/>
    <property type="match status" value="1"/>
</dbReference>
<feature type="transmembrane region" description="Helical" evidence="17">
    <location>
        <begin position="151"/>
        <end position="169"/>
    </location>
</feature>
<dbReference type="InterPro" id="IPR001182">
    <property type="entry name" value="FtsW/RodA"/>
</dbReference>
<name>A0A7Y9ZBF8_9MICO</name>
<keyword evidence="2" id="KW-0328">Glycosyltransferase</keyword>
<keyword evidence="7 17" id="KW-1133">Transmembrane helix</keyword>
<evidence type="ECO:0000256" key="16">
    <source>
        <dbReference type="ARBA" id="ARBA00049966"/>
    </source>
</evidence>
<feature type="transmembrane region" description="Helical" evidence="17">
    <location>
        <begin position="56"/>
        <end position="75"/>
    </location>
</feature>
<dbReference type="AlphaFoldDB" id="A0A7Y9ZBF8"/>
<comment type="catalytic activity">
    <reaction evidence="15">
        <text>[GlcNAc-(1-&gt;4)-Mur2Ac(oyl-L-Ala-gamma-D-Glu-L-Lys-D-Ala-D-Ala)](n)-di-trans,octa-cis-undecaprenyl diphosphate + beta-D-GlcNAc-(1-&gt;4)-Mur2Ac(oyl-L-Ala-gamma-D-Glu-L-Lys-D-Ala-D-Ala)-di-trans,octa-cis-undecaprenyl diphosphate = [GlcNAc-(1-&gt;4)-Mur2Ac(oyl-L-Ala-gamma-D-Glu-L-Lys-D-Ala-D-Ala)](n+1)-di-trans,octa-cis-undecaprenyl diphosphate + di-trans,octa-cis-undecaprenyl diphosphate + H(+)</text>
        <dbReference type="Rhea" id="RHEA:23708"/>
        <dbReference type="Rhea" id="RHEA-COMP:9602"/>
        <dbReference type="Rhea" id="RHEA-COMP:9603"/>
        <dbReference type="ChEBI" id="CHEBI:15378"/>
        <dbReference type="ChEBI" id="CHEBI:58405"/>
        <dbReference type="ChEBI" id="CHEBI:60033"/>
        <dbReference type="ChEBI" id="CHEBI:78435"/>
        <dbReference type="EC" id="2.4.99.28"/>
    </reaction>
</comment>
<evidence type="ECO:0000256" key="13">
    <source>
        <dbReference type="ARBA" id="ARBA00041418"/>
    </source>
</evidence>
<keyword evidence="19" id="KW-1185">Reference proteome</keyword>
<keyword evidence="6" id="KW-0573">Peptidoglycan synthesis</keyword>
<dbReference type="PANTHER" id="PTHR30474">
    <property type="entry name" value="CELL CYCLE PROTEIN"/>
    <property type="match status" value="1"/>
</dbReference>
<evidence type="ECO:0000256" key="14">
    <source>
        <dbReference type="ARBA" id="ARBA00044770"/>
    </source>
</evidence>
<evidence type="ECO:0000256" key="15">
    <source>
        <dbReference type="ARBA" id="ARBA00049902"/>
    </source>
</evidence>
<gene>
    <name evidence="18" type="ORF">BKA03_001884</name>
</gene>
<keyword evidence="18" id="KW-0132">Cell division</keyword>
<evidence type="ECO:0000256" key="10">
    <source>
        <dbReference type="ARBA" id="ARBA00033270"/>
    </source>
</evidence>
<evidence type="ECO:0000256" key="3">
    <source>
        <dbReference type="ARBA" id="ARBA00022679"/>
    </source>
</evidence>
<organism evidence="18 19">
    <name type="scientific">Demequina lutea</name>
    <dbReference type="NCBI Taxonomy" id="431489"/>
    <lineage>
        <taxon>Bacteria</taxon>
        <taxon>Bacillati</taxon>
        <taxon>Actinomycetota</taxon>
        <taxon>Actinomycetes</taxon>
        <taxon>Micrococcales</taxon>
        <taxon>Demequinaceae</taxon>
        <taxon>Demequina</taxon>
    </lineage>
</organism>
<feature type="transmembrane region" description="Helical" evidence="17">
    <location>
        <begin position="314"/>
        <end position="338"/>
    </location>
</feature>
<dbReference type="GO" id="GO:0051301">
    <property type="term" value="P:cell division"/>
    <property type="evidence" value="ECO:0007669"/>
    <property type="project" value="UniProtKB-KW"/>
</dbReference>
<keyword evidence="5" id="KW-0133">Cell shape</keyword>
<dbReference type="GO" id="GO:0032153">
    <property type="term" value="C:cell division site"/>
    <property type="evidence" value="ECO:0007669"/>
    <property type="project" value="TreeGrafter"/>
</dbReference>
<reference evidence="18 19" key="1">
    <citation type="submission" date="2020-07" db="EMBL/GenBank/DDBJ databases">
        <title>Sequencing the genomes of 1000 actinobacteria strains.</title>
        <authorList>
            <person name="Klenk H.-P."/>
        </authorList>
    </citation>
    <scope>NUCLEOTIDE SEQUENCE [LARGE SCALE GENOMIC DNA]</scope>
    <source>
        <strain evidence="18 19">DSM 19970</strain>
    </source>
</reference>
<keyword evidence="8 17" id="KW-0472">Membrane</keyword>
<comment type="function">
    <text evidence="16">Peptidoglycan polymerase that is essential for cell division.</text>
</comment>
<evidence type="ECO:0000313" key="19">
    <source>
        <dbReference type="Proteomes" id="UP000547973"/>
    </source>
</evidence>
<dbReference type="GO" id="GO:0015648">
    <property type="term" value="F:lipid-linked peptidoglycan transporter activity"/>
    <property type="evidence" value="ECO:0007669"/>
    <property type="project" value="TreeGrafter"/>
</dbReference>
<evidence type="ECO:0000256" key="9">
    <source>
        <dbReference type="ARBA" id="ARBA00032370"/>
    </source>
</evidence>
<keyword evidence="4 17" id="KW-0812">Transmembrane</keyword>
<dbReference type="OrthoDB" id="9768187at2"/>
<feature type="transmembrane region" description="Helical" evidence="17">
    <location>
        <begin position="198"/>
        <end position="217"/>
    </location>
</feature>
<feature type="transmembrane region" description="Helical" evidence="17">
    <location>
        <begin position="350"/>
        <end position="372"/>
    </location>
</feature>
<evidence type="ECO:0000256" key="6">
    <source>
        <dbReference type="ARBA" id="ARBA00022984"/>
    </source>
</evidence>
<dbReference type="RefSeq" id="WP_062076122.1">
    <property type="nucleotide sequence ID" value="NZ_BBRC01000017.1"/>
</dbReference>
<dbReference type="GO" id="GO:0009252">
    <property type="term" value="P:peptidoglycan biosynthetic process"/>
    <property type="evidence" value="ECO:0007669"/>
    <property type="project" value="UniProtKB-KW"/>
</dbReference>
<evidence type="ECO:0000313" key="18">
    <source>
        <dbReference type="EMBL" id="NYI41765.1"/>
    </source>
</evidence>
<evidence type="ECO:0000256" key="1">
    <source>
        <dbReference type="ARBA" id="ARBA00004141"/>
    </source>
</evidence>
<dbReference type="EMBL" id="JACBZO010000001">
    <property type="protein sequence ID" value="NYI41765.1"/>
    <property type="molecule type" value="Genomic_DNA"/>
</dbReference>
<evidence type="ECO:0000256" key="17">
    <source>
        <dbReference type="SAM" id="Phobius"/>
    </source>
</evidence>
<feature type="transmembrane region" description="Helical" evidence="17">
    <location>
        <begin position="275"/>
        <end position="302"/>
    </location>
</feature>
<dbReference type="Proteomes" id="UP000547973">
    <property type="component" value="Unassembled WGS sequence"/>
</dbReference>
<feature type="transmembrane region" description="Helical" evidence="17">
    <location>
        <begin position="21"/>
        <end position="44"/>
    </location>
</feature>
<evidence type="ECO:0000256" key="11">
    <source>
        <dbReference type="ARBA" id="ARBA00038053"/>
    </source>
</evidence>
<evidence type="ECO:0000256" key="4">
    <source>
        <dbReference type="ARBA" id="ARBA00022692"/>
    </source>
</evidence>
<accession>A0A7Y9ZBF8</accession>
<sequence length="407" mass="42556">MTAEPNRVVRANLWSSPAMSYYLLVASTSILLLLGLAVVLSSSSIASIRQQNGNPWALFLIQLAALAAGLGALVVGSRLSVAGWKRVTPWVFYGAIGLLVIVMTSGLAIGGNRNWVKLGPVTVQPSEMAKLGLALYLGIVLSTFRKHLTTFKRIMVPGGVAALVVLGLVLAGKDMGTAIILAMLVAAAFWVAGLPFRFFAVGGVAAAAAMTVLVFAASSRVARILTWASPNCDPTAACYQQTHGTWALASGGLWGVGPGMSREKWGYLPAADNDFIFAILGEEFGLIGTLLVLVAFTMMLIAVSRIVRRHKDTFAQIASAAIGAWLIGQAFVNIAVVLELLPVTGIPLPLVSSGGSSLVASLAAIGALMAFARSEPGAKQAFSARPSVMRRSIAVMARGRVLRGNRG</sequence>
<feature type="transmembrane region" description="Helical" evidence="17">
    <location>
        <begin position="175"/>
        <end position="191"/>
    </location>
</feature>